<dbReference type="Gene3D" id="3.30.1490.300">
    <property type="match status" value="1"/>
</dbReference>
<dbReference type="OrthoDB" id="9765023at2"/>
<name>A0A3D8P3B0_9THEO</name>
<dbReference type="SUPFAM" id="SSF53067">
    <property type="entry name" value="Actin-like ATPase domain"/>
    <property type="match status" value="2"/>
</dbReference>
<dbReference type="Proteomes" id="UP000256329">
    <property type="component" value="Unassembled WGS sequence"/>
</dbReference>
<dbReference type="InterPro" id="IPR005883">
    <property type="entry name" value="PilM"/>
</dbReference>
<reference evidence="1 2" key="1">
    <citation type="submission" date="2018-08" db="EMBL/GenBank/DDBJ databases">
        <title>Form III RuBisCO-mediated autotrophy in Thermodesulfobium bacteria.</title>
        <authorList>
            <person name="Toshchakov S.V."/>
            <person name="Kublanov I.V."/>
            <person name="Frolov E."/>
            <person name="Bonch-Osmolovskaya E.A."/>
            <person name="Tourova T.P."/>
            <person name="Chernych N.A."/>
            <person name="Lebedinsky A.V."/>
        </authorList>
    </citation>
    <scope>NUCLEOTIDE SEQUENCE [LARGE SCALE GENOMIC DNA]</scope>
    <source>
        <strain evidence="1 2">SR</strain>
    </source>
</reference>
<dbReference type="RefSeq" id="WP_115792548.1">
    <property type="nucleotide sequence ID" value="NZ_QSLN01000006.1"/>
</dbReference>
<dbReference type="Gene3D" id="3.30.420.40">
    <property type="match status" value="2"/>
</dbReference>
<keyword evidence="2" id="KW-1185">Reference proteome</keyword>
<dbReference type="PANTHER" id="PTHR32432:SF3">
    <property type="entry name" value="ETHANOLAMINE UTILIZATION PROTEIN EUTJ"/>
    <property type="match status" value="1"/>
</dbReference>
<dbReference type="AlphaFoldDB" id="A0A3D8P3B0"/>
<gene>
    <name evidence="1" type="ORF">DXX99_05745</name>
</gene>
<dbReference type="CDD" id="cd24049">
    <property type="entry name" value="ASKHA_NBD_PilM"/>
    <property type="match status" value="1"/>
</dbReference>
<organism evidence="1 2">
    <name type="scientific">Ammonifex thiophilus</name>
    <dbReference type="NCBI Taxonomy" id="444093"/>
    <lineage>
        <taxon>Bacteria</taxon>
        <taxon>Bacillati</taxon>
        <taxon>Bacillota</taxon>
        <taxon>Clostridia</taxon>
        <taxon>Thermoanaerobacterales</taxon>
        <taxon>Thermoanaerobacteraceae</taxon>
        <taxon>Ammonifex</taxon>
    </lineage>
</organism>
<dbReference type="PANTHER" id="PTHR32432">
    <property type="entry name" value="CELL DIVISION PROTEIN FTSA-RELATED"/>
    <property type="match status" value="1"/>
</dbReference>
<protein>
    <submittedName>
        <fullName evidence="1">Type IV pilus assembly protein PilM</fullName>
    </submittedName>
</protein>
<dbReference type="EMBL" id="QSLN01000006">
    <property type="protein sequence ID" value="RDV83219.1"/>
    <property type="molecule type" value="Genomic_DNA"/>
</dbReference>
<dbReference type="NCBIfam" id="TIGR01175">
    <property type="entry name" value="pilM"/>
    <property type="match status" value="1"/>
</dbReference>
<accession>A0A3D8P3B0</accession>
<proteinExistence type="predicted"/>
<dbReference type="InterPro" id="IPR043129">
    <property type="entry name" value="ATPase_NBD"/>
</dbReference>
<sequence length="333" mass="36481">MGWLSKILPRKTRFVGIDVGTAETKLAEVELAGGRPEVIRLSRLPSPPGVWGDVFDEEKLVEVLRELAPGVKEVISCLPGDKVVSRILRLPPMSDREREQAVRLEVERFLPTPVEELIIRSVWLEDKAGGEGRKCLILAVPAPLVYRFHELFRRAGLVLGVLDHPAFALHRLFRPQLREGGVALVDIGARVTQIVVARNGQIVFLRTLSAGGDLFTRSASEHYGVPFEEAERMKLEAAATIEDPSAAEAFRGGLLEVGREIKRSLEFCSTQEGVAVKRVILSGGGAKFRPLPVFLEGMLGLPVTVDTPSLRFSAPYDPAYAVALGLALREVVV</sequence>
<evidence type="ECO:0000313" key="1">
    <source>
        <dbReference type="EMBL" id="RDV83219.1"/>
    </source>
</evidence>
<dbReference type="Pfam" id="PF11104">
    <property type="entry name" value="PilM_2"/>
    <property type="match status" value="1"/>
</dbReference>
<dbReference type="PIRSF" id="PIRSF019169">
    <property type="entry name" value="PilM"/>
    <property type="match status" value="1"/>
</dbReference>
<dbReference type="InterPro" id="IPR050696">
    <property type="entry name" value="FtsA/MreB"/>
</dbReference>
<evidence type="ECO:0000313" key="2">
    <source>
        <dbReference type="Proteomes" id="UP000256329"/>
    </source>
</evidence>
<comment type="caution">
    <text evidence="1">The sequence shown here is derived from an EMBL/GenBank/DDBJ whole genome shotgun (WGS) entry which is preliminary data.</text>
</comment>